<evidence type="ECO:0000313" key="3">
    <source>
        <dbReference type="Proteomes" id="UP000266506"/>
    </source>
</evidence>
<feature type="transmembrane region" description="Helical" evidence="1">
    <location>
        <begin position="570"/>
        <end position="588"/>
    </location>
</feature>
<dbReference type="EMBL" id="QXEV01000021">
    <property type="protein sequence ID" value="RIA73972.1"/>
    <property type="molecule type" value="Genomic_DNA"/>
</dbReference>
<keyword evidence="1" id="KW-0812">Transmembrane</keyword>
<proteinExistence type="predicted"/>
<dbReference type="InParanoid" id="A0A397RL72"/>
<feature type="transmembrane region" description="Helical" evidence="1">
    <location>
        <begin position="409"/>
        <end position="436"/>
    </location>
</feature>
<evidence type="ECO:0000256" key="1">
    <source>
        <dbReference type="SAM" id="Phobius"/>
    </source>
</evidence>
<keyword evidence="3" id="KW-1185">Reference proteome</keyword>
<organism evidence="2 3">
    <name type="scientific">Anaeroplasma bactoclasticum</name>
    <dbReference type="NCBI Taxonomy" id="2088"/>
    <lineage>
        <taxon>Bacteria</taxon>
        <taxon>Bacillati</taxon>
        <taxon>Mycoplasmatota</taxon>
        <taxon>Mollicutes</taxon>
        <taxon>Anaeroplasmatales</taxon>
        <taxon>Anaeroplasmataceae</taxon>
        <taxon>Anaeroplasma</taxon>
    </lineage>
</organism>
<keyword evidence="1" id="KW-0472">Membrane</keyword>
<feature type="transmembrane region" description="Helical" evidence="1">
    <location>
        <begin position="594"/>
        <end position="613"/>
    </location>
</feature>
<reference evidence="2 3" key="1">
    <citation type="submission" date="2018-08" db="EMBL/GenBank/DDBJ databases">
        <title>Genomic Encyclopedia of Archaeal and Bacterial Type Strains, Phase II (KMG-II): from individual species to whole genera.</title>
        <authorList>
            <person name="Goeker M."/>
        </authorList>
    </citation>
    <scope>NUCLEOTIDE SEQUENCE [LARGE SCALE GENOMIC DNA]</scope>
    <source>
        <strain evidence="2 3">ATCC 27112</strain>
    </source>
</reference>
<dbReference type="AlphaFoldDB" id="A0A397RL72"/>
<dbReference type="Proteomes" id="UP000266506">
    <property type="component" value="Unassembled WGS sequence"/>
</dbReference>
<comment type="caution">
    <text evidence="2">The sequence shown here is derived from an EMBL/GenBank/DDBJ whole genome shotgun (WGS) entry which is preliminary data.</text>
</comment>
<keyword evidence="1" id="KW-1133">Transmembrane helix</keyword>
<protein>
    <submittedName>
        <fullName evidence="2">Uncharacterized protein</fullName>
    </submittedName>
</protein>
<dbReference type="RefSeq" id="WP_119016663.1">
    <property type="nucleotide sequence ID" value="NZ_QXEV01000021.1"/>
</dbReference>
<evidence type="ECO:0000313" key="2">
    <source>
        <dbReference type="EMBL" id="RIA73972.1"/>
    </source>
</evidence>
<gene>
    <name evidence="2" type="ORF">EI71_01554</name>
</gene>
<feature type="transmembrane region" description="Helical" evidence="1">
    <location>
        <begin position="530"/>
        <end position="558"/>
    </location>
</feature>
<name>A0A397RL72_9MOLU</name>
<feature type="transmembrane region" description="Helical" evidence="1">
    <location>
        <begin position="457"/>
        <end position="478"/>
    </location>
</feature>
<accession>A0A397RL72</accession>
<sequence>MTPYVFNQDSYDDLSSLCKAYIENFDLGMEDIYNNTKELIKFIKSRISDRSKVKRYINILAETKYKSNALTFMIFEMSEHKEIIIAGVKMDLLTYLQALRENPDPANNILFAFLEDGGITKTFRAQGADPKLCSHSRAIERNFRNPFTYKYLVAYYGYETKESLDGKVRSIAINGEECFRRFSSLASSESFLISLAHKAGFTDVIEAVNDENPTFFSLKLLNKTRETEEEYLRRIVDGSFFFWMVDNFDKYDYKPKALKIHKRFVEIKKEYDSYKDQIQARKISSISFDNYMDISKRLYVNYLYFVSAYQNDLISVKKKYDAEKYDLNKPYAKTYICQDYMQGKVVKLYSEHPEVGQKVNPLTGEVIEESRNIDSLDDVSNDAPELILPEDKKKEYDIKRQKKNLLGQYGFSNVSIIIGLLLLIPIILMVVFYKFLNTGSGKIGSLASNYGIILNSYSLYITLGLMVLLFLAGGLTMLSNKKSQYSLKKYDNLVNNINPKDFYPEEKILYNQEKESLKKQSFKAFSLPTFFVQIGLGVAISFLALFLVASITVLIPSLGQFSLKVTDTECILVSSLGLIFGILFGMIFQKKNAIMSVLFSITVLAICTAVVLVM</sequence>